<keyword evidence="1" id="KW-1133">Transmembrane helix</keyword>
<evidence type="ECO:0000313" key="2">
    <source>
        <dbReference type="EMBL" id="KAF4614041.1"/>
    </source>
</evidence>
<feature type="transmembrane region" description="Helical" evidence="1">
    <location>
        <begin position="172"/>
        <end position="199"/>
    </location>
</feature>
<accession>A0A8H4QN94</accession>
<evidence type="ECO:0000313" key="3">
    <source>
        <dbReference type="Proteomes" id="UP000521872"/>
    </source>
</evidence>
<sequence length="205" mass="22481">MPIPAGDIPLPTFVCFIRLLSIMNSSKFPSFSNHFYSIVEAILSPVKYCLFQVLGTQMILLILGETHHAHSVVHKVATSLAEPARIGAVGGIGLAIFYLSQIMLQSRQWHRSPAEPLDDPLLLPNSDSNLTVTLSAAPWILIKETVYSAVASLIGAYVVGRTEFRDRMLLSIAGALGPIVFLVLMFGLLGILIGVAWALRRLMRW</sequence>
<proteinExistence type="predicted"/>
<dbReference type="Proteomes" id="UP000521872">
    <property type="component" value="Unassembled WGS sequence"/>
</dbReference>
<protein>
    <submittedName>
        <fullName evidence="2">Uncharacterized protein</fullName>
    </submittedName>
</protein>
<name>A0A8H4QN94_9AGAR</name>
<keyword evidence="3" id="KW-1185">Reference proteome</keyword>
<comment type="caution">
    <text evidence="2">The sequence shown here is derived from an EMBL/GenBank/DDBJ whole genome shotgun (WGS) entry which is preliminary data.</text>
</comment>
<dbReference type="AlphaFoldDB" id="A0A8H4QN94"/>
<organism evidence="2 3">
    <name type="scientific">Agrocybe pediades</name>
    <dbReference type="NCBI Taxonomy" id="84607"/>
    <lineage>
        <taxon>Eukaryota</taxon>
        <taxon>Fungi</taxon>
        <taxon>Dikarya</taxon>
        <taxon>Basidiomycota</taxon>
        <taxon>Agaricomycotina</taxon>
        <taxon>Agaricomycetes</taxon>
        <taxon>Agaricomycetidae</taxon>
        <taxon>Agaricales</taxon>
        <taxon>Agaricineae</taxon>
        <taxon>Strophariaceae</taxon>
        <taxon>Agrocybe</taxon>
    </lineage>
</organism>
<keyword evidence="1" id="KW-0472">Membrane</keyword>
<keyword evidence="1" id="KW-0812">Transmembrane</keyword>
<dbReference type="EMBL" id="JAACJL010000045">
    <property type="protein sequence ID" value="KAF4614041.1"/>
    <property type="molecule type" value="Genomic_DNA"/>
</dbReference>
<reference evidence="2 3" key="1">
    <citation type="submission" date="2019-12" db="EMBL/GenBank/DDBJ databases">
        <authorList>
            <person name="Floudas D."/>
            <person name="Bentzer J."/>
            <person name="Ahren D."/>
            <person name="Johansson T."/>
            <person name="Persson P."/>
            <person name="Tunlid A."/>
        </authorList>
    </citation>
    <scope>NUCLEOTIDE SEQUENCE [LARGE SCALE GENOMIC DNA]</scope>
    <source>
        <strain evidence="2 3">CBS 102.39</strain>
    </source>
</reference>
<evidence type="ECO:0000256" key="1">
    <source>
        <dbReference type="SAM" id="Phobius"/>
    </source>
</evidence>
<gene>
    <name evidence="2" type="ORF">D9613_007443</name>
</gene>